<dbReference type="CDD" id="cd10747">
    <property type="entry name" value="DnaJ_C"/>
    <property type="match status" value="1"/>
</dbReference>
<dbReference type="GO" id="GO:0006457">
    <property type="term" value="P:protein folding"/>
    <property type="evidence" value="ECO:0007669"/>
    <property type="project" value="InterPro"/>
</dbReference>
<gene>
    <name evidence="3" type="ORF">TEA_016796</name>
</gene>
<dbReference type="InterPro" id="IPR008971">
    <property type="entry name" value="HSP40/DnaJ_pept-bd"/>
</dbReference>
<dbReference type="PANTHER" id="PTHR24078:SF538">
    <property type="entry name" value="DNAJ HEAT SHOCK FAMILY PROTEIN"/>
    <property type="match status" value="1"/>
</dbReference>
<evidence type="ECO:0000313" key="4">
    <source>
        <dbReference type="Proteomes" id="UP000306102"/>
    </source>
</evidence>
<proteinExistence type="predicted"/>
<reference evidence="3 4" key="1">
    <citation type="journal article" date="2018" name="Proc. Natl. Acad. Sci. U.S.A.">
        <title>Draft genome sequence of Camellia sinensis var. sinensis provides insights into the evolution of the tea genome and tea quality.</title>
        <authorList>
            <person name="Wei C."/>
            <person name="Yang H."/>
            <person name="Wang S."/>
            <person name="Zhao J."/>
            <person name="Liu C."/>
            <person name="Gao L."/>
            <person name="Xia E."/>
            <person name="Lu Y."/>
            <person name="Tai Y."/>
            <person name="She G."/>
            <person name="Sun J."/>
            <person name="Cao H."/>
            <person name="Tong W."/>
            <person name="Gao Q."/>
            <person name="Li Y."/>
            <person name="Deng W."/>
            <person name="Jiang X."/>
            <person name="Wang W."/>
            <person name="Chen Q."/>
            <person name="Zhang S."/>
            <person name="Li H."/>
            <person name="Wu J."/>
            <person name="Wang P."/>
            <person name="Li P."/>
            <person name="Shi C."/>
            <person name="Zheng F."/>
            <person name="Jian J."/>
            <person name="Huang B."/>
            <person name="Shan D."/>
            <person name="Shi M."/>
            <person name="Fang C."/>
            <person name="Yue Y."/>
            <person name="Li F."/>
            <person name="Li D."/>
            <person name="Wei S."/>
            <person name="Han B."/>
            <person name="Jiang C."/>
            <person name="Yin Y."/>
            <person name="Xia T."/>
            <person name="Zhang Z."/>
            <person name="Bennetzen J.L."/>
            <person name="Zhao S."/>
            <person name="Wan X."/>
        </authorList>
    </citation>
    <scope>NUCLEOTIDE SEQUENCE [LARGE SCALE GENOMIC DNA]</scope>
    <source>
        <strain evidence="4">cv. Shuchazao</strain>
        <tissue evidence="3">Leaf</tissue>
    </source>
</reference>
<dbReference type="SUPFAM" id="SSF49493">
    <property type="entry name" value="HSP40/DnaJ peptide-binding domain"/>
    <property type="match status" value="2"/>
</dbReference>
<dbReference type="EMBL" id="SDRB02008773">
    <property type="protein sequence ID" value="THG09092.1"/>
    <property type="molecule type" value="Genomic_DNA"/>
</dbReference>
<dbReference type="InterPro" id="IPR002939">
    <property type="entry name" value="DnaJ_C"/>
</dbReference>
<evidence type="ECO:0000259" key="2">
    <source>
        <dbReference type="Pfam" id="PF01556"/>
    </source>
</evidence>
<organism evidence="3 4">
    <name type="scientific">Camellia sinensis var. sinensis</name>
    <name type="common">China tea</name>
    <dbReference type="NCBI Taxonomy" id="542762"/>
    <lineage>
        <taxon>Eukaryota</taxon>
        <taxon>Viridiplantae</taxon>
        <taxon>Streptophyta</taxon>
        <taxon>Embryophyta</taxon>
        <taxon>Tracheophyta</taxon>
        <taxon>Spermatophyta</taxon>
        <taxon>Magnoliopsida</taxon>
        <taxon>eudicotyledons</taxon>
        <taxon>Gunneridae</taxon>
        <taxon>Pentapetalae</taxon>
        <taxon>asterids</taxon>
        <taxon>Ericales</taxon>
        <taxon>Theaceae</taxon>
        <taxon>Camellia</taxon>
    </lineage>
</organism>
<dbReference type="GO" id="GO:0051087">
    <property type="term" value="F:protein-folding chaperone binding"/>
    <property type="evidence" value="ECO:0007669"/>
    <property type="project" value="TreeGrafter"/>
</dbReference>
<keyword evidence="4" id="KW-1185">Reference proteome</keyword>
<sequence length="160" mass="18061">MLWMYLLNRNEGNEMRLVQESEILTIEVKPGWKKGTKITFPDKGNEQLNQLPADLVFVIDEKPHSIFTRDSNDLIMSHRVTLAEALGGTTVSLTTLDGRNLLIPVTDLVSPAYEMVVAREGMPITKERGNRGDLRIKFEVKFPTKLTPEQRSGLRRVLGG</sequence>
<dbReference type="AlphaFoldDB" id="A0A4S4DZZ9"/>
<dbReference type="InterPro" id="IPR051339">
    <property type="entry name" value="DnaJ_subfamily_B"/>
</dbReference>
<dbReference type="FunFam" id="2.60.260.20:FF:000030">
    <property type="entry name" value="DNAJ heat shock family protein"/>
    <property type="match status" value="1"/>
</dbReference>
<accession>A0A4S4DZZ9</accession>
<feature type="domain" description="Chaperone DnaJ C-terminal" evidence="2">
    <location>
        <begin position="18"/>
        <end position="143"/>
    </location>
</feature>
<name>A0A4S4DZZ9_CAMSN</name>
<dbReference type="STRING" id="542762.A0A4S4DZZ9"/>
<dbReference type="GO" id="GO:0005829">
    <property type="term" value="C:cytosol"/>
    <property type="evidence" value="ECO:0007669"/>
    <property type="project" value="TreeGrafter"/>
</dbReference>
<dbReference type="GO" id="GO:0051082">
    <property type="term" value="F:unfolded protein binding"/>
    <property type="evidence" value="ECO:0007669"/>
    <property type="project" value="InterPro"/>
</dbReference>
<evidence type="ECO:0000313" key="3">
    <source>
        <dbReference type="EMBL" id="THG09092.1"/>
    </source>
</evidence>
<dbReference type="PANTHER" id="PTHR24078">
    <property type="entry name" value="DNAJ HOMOLOG SUBFAMILY C MEMBER"/>
    <property type="match status" value="1"/>
</dbReference>
<keyword evidence="1" id="KW-0143">Chaperone</keyword>
<dbReference type="Pfam" id="PF01556">
    <property type="entry name" value="DnaJ_C"/>
    <property type="match status" value="1"/>
</dbReference>
<protein>
    <recommendedName>
        <fullName evidence="2">Chaperone DnaJ C-terminal domain-containing protein</fullName>
    </recommendedName>
</protein>
<comment type="caution">
    <text evidence="3">The sequence shown here is derived from an EMBL/GenBank/DDBJ whole genome shotgun (WGS) entry which is preliminary data.</text>
</comment>
<dbReference type="Gene3D" id="2.60.260.20">
    <property type="entry name" value="Urease metallochaperone UreE, N-terminal domain"/>
    <property type="match status" value="2"/>
</dbReference>
<evidence type="ECO:0000256" key="1">
    <source>
        <dbReference type="ARBA" id="ARBA00023186"/>
    </source>
</evidence>
<dbReference type="FunFam" id="2.60.260.20:FF:000002">
    <property type="entry name" value="Dnaj homolog subfamily b member"/>
    <property type="match status" value="1"/>
</dbReference>
<dbReference type="Proteomes" id="UP000306102">
    <property type="component" value="Unassembled WGS sequence"/>
</dbReference>